<dbReference type="InterPro" id="IPR027417">
    <property type="entry name" value="P-loop_NTPase"/>
</dbReference>
<dbReference type="GO" id="GO:0005524">
    <property type="term" value="F:ATP binding"/>
    <property type="evidence" value="ECO:0007669"/>
    <property type="project" value="UniProtKB-KW"/>
</dbReference>
<proteinExistence type="inferred from homology"/>
<dbReference type="PROSITE" id="PS50893">
    <property type="entry name" value="ABC_TRANSPORTER_2"/>
    <property type="match status" value="1"/>
</dbReference>
<dbReference type="SMART" id="SM00382">
    <property type="entry name" value="AAA"/>
    <property type="match status" value="1"/>
</dbReference>
<organism evidence="6 7">
    <name type="scientific">Pseudonocardia lutea</name>
    <dbReference type="NCBI Taxonomy" id="2172015"/>
    <lineage>
        <taxon>Bacteria</taxon>
        <taxon>Bacillati</taxon>
        <taxon>Actinomycetota</taxon>
        <taxon>Actinomycetes</taxon>
        <taxon>Pseudonocardiales</taxon>
        <taxon>Pseudonocardiaceae</taxon>
        <taxon>Pseudonocardia</taxon>
    </lineage>
</organism>
<dbReference type="EMBL" id="JBHSQK010000007">
    <property type="protein sequence ID" value="MFC5947350.1"/>
    <property type="molecule type" value="Genomic_DNA"/>
</dbReference>
<comment type="caution">
    <text evidence="6">The sequence shown here is derived from an EMBL/GenBank/DDBJ whole genome shotgun (WGS) entry which is preliminary data.</text>
</comment>
<dbReference type="PANTHER" id="PTHR43776">
    <property type="entry name" value="TRANSPORT ATP-BINDING PROTEIN"/>
    <property type="match status" value="1"/>
</dbReference>
<accession>A0ABW1I1S2</accession>
<dbReference type="Pfam" id="PF08352">
    <property type="entry name" value="oligo_HPY"/>
    <property type="match status" value="1"/>
</dbReference>
<dbReference type="Pfam" id="PF00005">
    <property type="entry name" value="ABC_tran"/>
    <property type="match status" value="1"/>
</dbReference>
<keyword evidence="7" id="KW-1185">Reference proteome</keyword>
<sequence length="285" mass="29703">MSDLVEVRDLAVSLGRGRARREILHGVDLTVRPGEILGLIGETGSGKTTLARSLLGLNRIDRGTVSVTGTDVGGLRGGALRAFRRAGSVQYVFQDPLQSLDPDLPLGRSVGEALEVRGSSQIADRVAEALVRVGLDPALAARRPAEVSGGQRQRAAIARALITEPRLLLCDEPVSALDASSRTAVLELLLRLRDSGPGPEADGAGGVGGHRVGQLFISHDLGSVAGVTDRIAVLYHGRIVEAGPTAQVIGEPTHPYTRLLVGSAPTLDGAGLDRTARAALRAQLV</sequence>
<evidence type="ECO:0000259" key="5">
    <source>
        <dbReference type="PROSITE" id="PS50893"/>
    </source>
</evidence>
<gene>
    <name evidence="6" type="ORF">ACFQH9_03535</name>
</gene>
<keyword evidence="3" id="KW-0547">Nucleotide-binding</keyword>
<evidence type="ECO:0000256" key="4">
    <source>
        <dbReference type="ARBA" id="ARBA00022840"/>
    </source>
</evidence>
<dbReference type="InterPro" id="IPR013563">
    <property type="entry name" value="Oligopep_ABC_C"/>
</dbReference>
<protein>
    <submittedName>
        <fullName evidence="6">ABC transporter ATP-binding protein</fullName>
    </submittedName>
</protein>
<dbReference type="InterPro" id="IPR003593">
    <property type="entry name" value="AAA+_ATPase"/>
</dbReference>
<keyword evidence="4 6" id="KW-0067">ATP-binding</keyword>
<name>A0ABW1I1S2_9PSEU</name>
<comment type="similarity">
    <text evidence="1">Belongs to the ABC transporter superfamily.</text>
</comment>
<feature type="domain" description="ABC transporter" evidence="5">
    <location>
        <begin position="5"/>
        <end position="261"/>
    </location>
</feature>
<dbReference type="SUPFAM" id="SSF52540">
    <property type="entry name" value="P-loop containing nucleoside triphosphate hydrolases"/>
    <property type="match status" value="1"/>
</dbReference>
<dbReference type="RefSeq" id="WP_379564121.1">
    <property type="nucleotide sequence ID" value="NZ_JBHSQK010000007.1"/>
</dbReference>
<evidence type="ECO:0000256" key="1">
    <source>
        <dbReference type="ARBA" id="ARBA00005417"/>
    </source>
</evidence>
<dbReference type="Gene3D" id="3.40.50.300">
    <property type="entry name" value="P-loop containing nucleotide triphosphate hydrolases"/>
    <property type="match status" value="1"/>
</dbReference>
<dbReference type="PANTHER" id="PTHR43776:SF7">
    <property type="entry name" value="D,D-DIPEPTIDE TRANSPORT ATP-BINDING PROTEIN DDPF-RELATED"/>
    <property type="match status" value="1"/>
</dbReference>
<dbReference type="InterPro" id="IPR003439">
    <property type="entry name" value="ABC_transporter-like_ATP-bd"/>
</dbReference>
<evidence type="ECO:0000313" key="6">
    <source>
        <dbReference type="EMBL" id="MFC5947350.1"/>
    </source>
</evidence>
<evidence type="ECO:0000313" key="7">
    <source>
        <dbReference type="Proteomes" id="UP001596119"/>
    </source>
</evidence>
<reference evidence="7" key="1">
    <citation type="journal article" date="2019" name="Int. J. Syst. Evol. Microbiol.">
        <title>The Global Catalogue of Microorganisms (GCM) 10K type strain sequencing project: providing services to taxonomists for standard genome sequencing and annotation.</title>
        <authorList>
            <consortium name="The Broad Institute Genomics Platform"/>
            <consortium name="The Broad Institute Genome Sequencing Center for Infectious Disease"/>
            <person name="Wu L."/>
            <person name="Ma J."/>
        </authorList>
    </citation>
    <scope>NUCLEOTIDE SEQUENCE [LARGE SCALE GENOMIC DNA]</scope>
    <source>
        <strain evidence="7">CGMCC 4.7397</strain>
    </source>
</reference>
<evidence type="ECO:0000256" key="2">
    <source>
        <dbReference type="ARBA" id="ARBA00022448"/>
    </source>
</evidence>
<dbReference type="InterPro" id="IPR050319">
    <property type="entry name" value="ABC_transp_ATP-bind"/>
</dbReference>
<dbReference type="InterPro" id="IPR017871">
    <property type="entry name" value="ABC_transporter-like_CS"/>
</dbReference>
<dbReference type="PROSITE" id="PS00211">
    <property type="entry name" value="ABC_TRANSPORTER_1"/>
    <property type="match status" value="1"/>
</dbReference>
<keyword evidence="2" id="KW-0813">Transport</keyword>
<evidence type="ECO:0000256" key="3">
    <source>
        <dbReference type="ARBA" id="ARBA00022741"/>
    </source>
</evidence>
<dbReference type="CDD" id="cd03257">
    <property type="entry name" value="ABC_NikE_OppD_transporters"/>
    <property type="match status" value="1"/>
</dbReference>
<dbReference type="Proteomes" id="UP001596119">
    <property type="component" value="Unassembled WGS sequence"/>
</dbReference>